<sequence length="57" mass="6194">MCDVRHETLTDSLNQLRAFFEVQISLPPSDPVIFGYSSVSRLVNGSSLSLACQSYGG</sequence>
<comment type="caution">
    <text evidence="2">The sequence shown here is derived from an EMBL/GenBank/DDBJ whole genome shotgun (WGS) entry which is preliminary data.</text>
</comment>
<organism evidence="2 3">
    <name type="scientific">Rotaria magnacalcarata</name>
    <dbReference type="NCBI Taxonomy" id="392030"/>
    <lineage>
        <taxon>Eukaryota</taxon>
        <taxon>Metazoa</taxon>
        <taxon>Spiralia</taxon>
        <taxon>Gnathifera</taxon>
        <taxon>Rotifera</taxon>
        <taxon>Eurotatoria</taxon>
        <taxon>Bdelloidea</taxon>
        <taxon>Philodinida</taxon>
        <taxon>Philodinidae</taxon>
        <taxon>Rotaria</taxon>
    </lineage>
</organism>
<dbReference type="EMBL" id="CAJOBH010137101">
    <property type="protein sequence ID" value="CAF4787374.1"/>
    <property type="molecule type" value="Genomic_DNA"/>
</dbReference>
<protein>
    <submittedName>
        <fullName evidence="2">Uncharacterized protein</fullName>
    </submittedName>
</protein>
<feature type="non-terminal residue" evidence="2">
    <location>
        <position position="57"/>
    </location>
</feature>
<evidence type="ECO:0000313" key="3">
    <source>
        <dbReference type="Proteomes" id="UP000681967"/>
    </source>
</evidence>
<evidence type="ECO:0000313" key="1">
    <source>
        <dbReference type="EMBL" id="CAF4548554.1"/>
    </source>
</evidence>
<proteinExistence type="predicted"/>
<gene>
    <name evidence="2" type="ORF">BYL167_LOCUS47575</name>
    <name evidence="1" type="ORF">GIL414_LOCUS36743</name>
</gene>
<reference evidence="2" key="1">
    <citation type="submission" date="2021-02" db="EMBL/GenBank/DDBJ databases">
        <authorList>
            <person name="Nowell W R."/>
        </authorList>
    </citation>
    <scope>NUCLEOTIDE SEQUENCE</scope>
</reference>
<dbReference type="AlphaFoldDB" id="A0A8S3B237"/>
<dbReference type="EMBL" id="CAJOBJ010092239">
    <property type="protein sequence ID" value="CAF4548554.1"/>
    <property type="molecule type" value="Genomic_DNA"/>
</dbReference>
<accession>A0A8S3B237</accession>
<evidence type="ECO:0000313" key="2">
    <source>
        <dbReference type="EMBL" id="CAF4787374.1"/>
    </source>
</evidence>
<dbReference type="Proteomes" id="UP000681967">
    <property type="component" value="Unassembled WGS sequence"/>
</dbReference>
<name>A0A8S3B237_9BILA</name>
<dbReference type="Proteomes" id="UP000681720">
    <property type="component" value="Unassembled WGS sequence"/>
</dbReference>